<dbReference type="EMBL" id="PKJT01000001">
    <property type="protein sequence ID" value="PKZ83621.1"/>
    <property type="molecule type" value="Genomic_DNA"/>
</dbReference>
<evidence type="ECO:0000313" key="2">
    <source>
        <dbReference type="Proteomes" id="UP000234847"/>
    </source>
</evidence>
<evidence type="ECO:0008006" key="3">
    <source>
        <dbReference type="Google" id="ProtNLM"/>
    </source>
</evidence>
<accession>A0AAX0VP60</accession>
<reference evidence="1 2" key="1">
    <citation type="submission" date="2017-12" db="EMBL/GenBank/DDBJ databases">
        <title>Phylogenetic diversity of female urinary microbiome.</title>
        <authorList>
            <person name="Thomas-White K."/>
            <person name="Wolfe A.J."/>
        </authorList>
    </citation>
    <scope>NUCLEOTIDE SEQUENCE [LARGE SCALE GENOMIC DNA]</scope>
    <source>
        <strain evidence="1 2">UMB0038</strain>
    </source>
</reference>
<comment type="caution">
    <text evidence="1">The sequence shown here is derived from an EMBL/GenBank/DDBJ whole genome shotgun (WGS) entry which is preliminary data.</text>
</comment>
<dbReference type="AlphaFoldDB" id="A0AAX0VP60"/>
<name>A0AAX0VP60_MICLU</name>
<dbReference type="Gene3D" id="3.40.50.2000">
    <property type="entry name" value="Glycogen Phosphorylase B"/>
    <property type="match status" value="1"/>
</dbReference>
<dbReference type="SUPFAM" id="SSF53756">
    <property type="entry name" value="UDP-Glycosyltransferase/glycogen phosphorylase"/>
    <property type="match status" value="1"/>
</dbReference>
<dbReference type="RefSeq" id="WP_101965530.1">
    <property type="nucleotide sequence ID" value="NZ_PKJT01000001.1"/>
</dbReference>
<proteinExistence type="predicted"/>
<evidence type="ECO:0000313" key="1">
    <source>
        <dbReference type="EMBL" id="PKZ83621.1"/>
    </source>
</evidence>
<protein>
    <recommendedName>
        <fullName evidence="3">Glycosyltransferase</fullName>
    </recommendedName>
</protein>
<gene>
    <name evidence="1" type="ORF">CYJ95_01570</name>
</gene>
<sequence>MERRRAAHRDHRAVNVAGARLRRWAGRARIVGERAAATAGDAGASALRAARGARGLATLPERTWRAADVHVPDASAALPLPAAAVLRRALTGARVPSLDAFSPLGPRPAAAPAVLLLPVDEPAARGWSVEAAAELAARRCADLEMPAGAPGLHTVLMTDPASRRALTAALRTAGGRLPGVLVVACPDPATAAGRARVLAVLGLVDAVLAPEGTRLDPPLARVAARAGRAVIGPDRAAETWERLAAAGRAARLDSLTPAEAAGPPAAPAPRVRVTAEPRRVVVAGHDLKFAGALMDRLRADGHEVRVDAWRGHARHDVERSRALAAWADVVHCEWSLGNLAWYSRHLDSPHRTTRLTSRLHLQEAGTAFPSRVRQDALDEWVFVAEHVRAQVLRDTRFPAARTSVVPNAVAVPPTLPDGDDDRRFVLGLVGVLPERKGLHRALDLLATLRRVEPRHTLRIRGHHPEEIGWMAQRPTAAAYYRAQLRRIETDPMLAGAVAWDPHGPDMPAWYARVGVALSVSDFESFHFTLPDGAAHGCLPAALAWAGADLLYPAAWLSPDVATMAASVRAATADARAWRSAVAQARRDVAHTYAEEDVVPALVRRILGGAAT</sequence>
<organism evidence="1 2">
    <name type="scientific">Micrococcus luteus</name>
    <name type="common">Micrococcus lysodeikticus</name>
    <dbReference type="NCBI Taxonomy" id="1270"/>
    <lineage>
        <taxon>Bacteria</taxon>
        <taxon>Bacillati</taxon>
        <taxon>Actinomycetota</taxon>
        <taxon>Actinomycetes</taxon>
        <taxon>Micrococcales</taxon>
        <taxon>Micrococcaceae</taxon>
        <taxon>Micrococcus</taxon>
    </lineage>
</organism>
<dbReference type="Proteomes" id="UP000234847">
    <property type="component" value="Unassembled WGS sequence"/>
</dbReference>